<dbReference type="InterPro" id="IPR036397">
    <property type="entry name" value="RNaseH_sf"/>
</dbReference>
<evidence type="ECO:0000259" key="1">
    <source>
        <dbReference type="Pfam" id="PF13456"/>
    </source>
</evidence>
<dbReference type="Proteomes" id="UP001140206">
    <property type="component" value="Chromosome 3"/>
</dbReference>
<dbReference type="PANTHER" id="PTHR47074">
    <property type="entry name" value="BNAC02G40300D PROTEIN"/>
    <property type="match status" value="1"/>
</dbReference>
<evidence type="ECO:0000313" key="3">
    <source>
        <dbReference type="Proteomes" id="UP001140206"/>
    </source>
</evidence>
<dbReference type="GO" id="GO:0003676">
    <property type="term" value="F:nucleic acid binding"/>
    <property type="evidence" value="ECO:0007669"/>
    <property type="project" value="InterPro"/>
</dbReference>
<dbReference type="EMBL" id="JAMFTS010000003">
    <property type="protein sequence ID" value="KAJ4776171.1"/>
    <property type="molecule type" value="Genomic_DNA"/>
</dbReference>
<dbReference type="InterPro" id="IPR012337">
    <property type="entry name" value="RNaseH-like_sf"/>
</dbReference>
<keyword evidence="3" id="KW-1185">Reference proteome</keyword>
<proteinExistence type="predicted"/>
<dbReference type="AlphaFoldDB" id="A0AAV8EDF5"/>
<dbReference type="PANTHER" id="PTHR47074:SF11">
    <property type="entry name" value="REVERSE TRANSCRIPTASE-LIKE PROTEIN"/>
    <property type="match status" value="1"/>
</dbReference>
<evidence type="ECO:0000313" key="2">
    <source>
        <dbReference type="EMBL" id="KAJ4776171.1"/>
    </source>
</evidence>
<dbReference type="GO" id="GO:0004523">
    <property type="term" value="F:RNA-DNA hybrid ribonuclease activity"/>
    <property type="evidence" value="ECO:0007669"/>
    <property type="project" value="InterPro"/>
</dbReference>
<dbReference type="Pfam" id="PF13456">
    <property type="entry name" value="RVT_3"/>
    <property type="match status" value="1"/>
</dbReference>
<name>A0AAV8EDF5_9POAL</name>
<dbReference type="SUPFAM" id="SSF53098">
    <property type="entry name" value="Ribonuclease H-like"/>
    <property type="match status" value="1"/>
</dbReference>
<gene>
    <name evidence="2" type="ORF">LUZ62_060428</name>
</gene>
<sequence length="212" mass="24346">MRFANHLWAFWKARCKQVYEGKQINGRQVNFLANSYTFLADLSTHFDQEFHRVVQQGCNWGRCIPERGNICRMDGSYFDQGRSGWAYTLSLGDHLLQFGAFAGTASSPLHAEVNAMLVSLRAAMMVGWSSARFFTDCQLLVKVINDLLLPESLDWRVYSDLLDVIVIFKGKEGFTCFYVPRDLVLQEHYLANYARMHNISTVQHSYPSFPPI</sequence>
<organism evidence="2 3">
    <name type="scientific">Rhynchospora pubera</name>
    <dbReference type="NCBI Taxonomy" id="906938"/>
    <lineage>
        <taxon>Eukaryota</taxon>
        <taxon>Viridiplantae</taxon>
        <taxon>Streptophyta</taxon>
        <taxon>Embryophyta</taxon>
        <taxon>Tracheophyta</taxon>
        <taxon>Spermatophyta</taxon>
        <taxon>Magnoliopsida</taxon>
        <taxon>Liliopsida</taxon>
        <taxon>Poales</taxon>
        <taxon>Cyperaceae</taxon>
        <taxon>Cyperoideae</taxon>
        <taxon>Rhynchosporeae</taxon>
        <taxon>Rhynchospora</taxon>
    </lineage>
</organism>
<dbReference type="InterPro" id="IPR002156">
    <property type="entry name" value="RNaseH_domain"/>
</dbReference>
<protein>
    <recommendedName>
        <fullName evidence="1">RNase H type-1 domain-containing protein</fullName>
    </recommendedName>
</protein>
<dbReference type="Gene3D" id="3.30.420.10">
    <property type="entry name" value="Ribonuclease H-like superfamily/Ribonuclease H"/>
    <property type="match status" value="1"/>
</dbReference>
<accession>A0AAV8EDF5</accession>
<feature type="domain" description="RNase H type-1" evidence="1">
    <location>
        <begin position="79"/>
        <end position="147"/>
    </location>
</feature>
<comment type="caution">
    <text evidence="2">The sequence shown here is derived from an EMBL/GenBank/DDBJ whole genome shotgun (WGS) entry which is preliminary data.</text>
</comment>
<reference evidence="2" key="1">
    <citation type="submission" date="2022-08" db="EMBL/GenBank/DDBJ databases">
        <authorList>
            <person name="Marques A."/>
        </authorList>
    </citation>
    <scope>NUCLEOTIDE SEQUENCE</scope>
    <source>
        <strain evidence="2">RhyPub2mFocal</strain>
        <tissue evidence="2">Leaves</tissue>
    </source>
</reference>
<dbReference type="InterPro" id="IPR052929">
    <property type="entry name" value="RNase_H-like_EbsB-rel"/>
</dbReference>